<keyword evidence="2" id="KW-1185">Reference proteome</keyword>
<dbReference type="CDD" id="cd07812">
    <property type="entry name" value="SRPBCC"/>
    <property type="match status" value="1"/>
</dbReference>
<gene>
    <name evidence="1" type="ORF">J2Z34_000981</name>
</gene>
<accession>A0ABS4G1T3</accession>
<dbReference type="Pfam" id="PF10604">
    <property type="entry name" value="Polyketide_cyc2"/>
    <property type="match status" value="1"/>
</dbReference>
<dbReference type="InterPro" id="IPR023393">
    <property type="entry name" value="START-like_dom_sf"/>
</dbReference>
<comment type="caution">
    <text evidence="1">The sequence shown here is derived from an EMBL/GenBank/DDBJ whole genome shotgun (WGS) entry which is preliminary data.</text>
</comment>
<dbReference type="Gene3D" id="3.30.530.20">
    <property type="match status" value="1"/>
</dbReference>
<evidence type="ECO:0000313" key="1">
    <source>
        <dbReference type="EMBL" id="MBP1918505.1"/>
    </source>
</evidence>
<organism evidence="1 2">
    <name type="scientific">Youngiibacter multivorans</name>
    <dbReference type="NCBI Taxonomy" id="937251"/>
    <lineage>
        <taxon>Bacteria</taxon>
        <taxon>Bacillati</taxon>
        <taxon>Bacillota</taxon>
        <taxon>Clostridia</taxon>
        <taxon>Eubacteriales</taxon>
        <taxon>Clostridiaceae</taxon>
        <taxon>Youngiibacter</taxon>
    </lineage>
</organism>
<protein>
    <submittedName>
        <fullName evidence="1">Membrane protein</fullName>
    </submittedName>
</protein>
<evidence type="ECO:0000313" key="2">
    <source>
        <dbReference type="Proteomes" id="UP001519271"/>
    </source>
</evidence>
<reference evidence="1 2" key="1">
    <citation type="submission" date="2021-03" db="EMBL/GenBank/DDBJ databases">
        <title>Genomic Encyclopedia of Type Strains, Phase IV (KMG-IV): sequencing the most valuable type-strain genomes for metagenomic binning, comparative biology and taxonomic classification.</title>
        <authorList>
            <person name="Goeker M."/>
        </authorList>
    </citation>
    <scope>NUCLEOTIDE SEQUENCE [LARGE SCALE GENOMIC DNA]</scope>
    <source>
        <strain evidence="1 2">DSM 6139</strain>
    </source>
</reference>
<name>A0ABS4G1T3_9CLOT</name>
<dbReference type="InterPro" id="IPR019587">
    <property type="entry name" value="Polyketide_cyclase/dehydratase"/>
</dbReference>
<sequence>MHSNKKSIFINSTPEKIYAFARDPLKWGQWYANLSEIKLEKGDGGVGSVINSVYNLFGMHVPTIVEVTEDVSSPELCRWAGLIKGNITGKQIFTYTAKDDGTDVEIELEYTLPAGIIGRIADKLLIEKVKDNDLVHTLENLKAFCEG</sequence>
<proteinExistence type="predicted"/>
<dbReference type="Proteomes" id="UP001519271">
    <property type="component" value="Unassembled WGS sequence"/>
</dbReference>
<dbReference type="EMBL" id="JAGGKC010000006">
    <property type="protein sequence ID" value="MBP1918505.1"/>
    <property type="molecule type" value="Genomic_DNA"/>
</dbReference>
<dbReference type="SUPFAM" id="SSF55961">
    <property type="entry name" value="Bet v1-like"/>
    <property type="match status" value="1"/>
</dbReference>
<dbReference type="RefSeq" id="WP_209458740.1">
    <property type="nucleotide sequence ID" value="NZ_JAGGKC010000006.1"/>
</dbReference>